<dbReference type="PANTHER" id="PTHR23065:SF7">
    <property type="entry name" value="NOSTRIN, ISOFORM H"/>
    <property type="match status" value="1"/>
</dbReference>
<dbReference type="Gene3D" id="6.10.140.470">
    <property type="match status" value="1"/>
</dbReference>
<evidence type="ECO:0000256" key="3">
    <source>
        <dbReference type="ARBA" id="ARBA00022490"/>
    </source>
</evidence>
<dbReference type="InterPro" id="IPR036028">
    <property type="entry name" value="SH3-like_dom_sf"/>
</dbReference>
<dbReference type="InterPro" id="IPR011072">
    <property type="entry name" value="HR1_rho-bd"/>
</dbReference>
<dbReference type="Pfam" id="PF25610">
    <property type="entry name" value="HR1_TOCA"/>
    <property type="match status" value="1"/>
</dbReference>
<dbReference type="AlphaFoldDB" id="A0AAD9J8X8"/>
<dbReference type="GO" id="GO:0005737">
    <property type="term" value="C:cytoplasm"/>
    <property type="evidence" value="ECO:0007669"/>
    <property type="project" value="TreeGrafter"/>
</dbReference>
<evidence type="ECO:0000313" key="12">
    <source>
        <dbReference type="EMBL" id="KAK2147890.1"/>
    </source>
</evidence>
<comment type="caution">
    <text evidence="12">The sequence shown here is derived from an EMBL/GenBank/DDBJ whole genome shotgun (WGS) entry which is preliminary data.</text>
</comment>
<dbReference type="Gene3D" id="1.20.1270.60">
    <property type="entry name" value="Arfaptin homology (AH) domain/BAR domain"/>
    <property type="match status" value="1"/>
</dbReference>
<keyword evidence="13" id="KW-1185">Reference proteome</keyword>
<evidence type="ECO:0000256" key="7">
    <source>
        <dbReference type="PROSITE-ProRule" id="PRU01207"/>
    </source>
</evidence>
<dbReference type="CDD" id="cd11823">
    <property type="entry name" value="SH3_Nostrin"/>
    <property type="match status" value="1"/>
</dbReference>
<organism evidence="12 13">
    <name type="scientific">Paralvinella palmiformis</name>
    <dbReference type="NCBI Taxonomy" id="53620"/>
    <lineage>
        <taxon>Eukaryota</taxon>
        <taxon>Metazoa</taxon>
        <taxon>Spiralia</taxon>
        <taxon>Lophotrochozoa</taxon>
        <taxon>Annelida</taxon>
        <taxon>Polychaeta</taxon>
        <taxon>Sedentaria</taxon>
        <taxon>Canalipalpata</taxon>
        <taxon>Terebellida</taxon>
        <taxon>Terebelliformia</taxon>
        <taxon>Alvinellidae</taxon>
        <taxon>Paralvinella</taxon>
    </lineage>
</organism>
<dbReference type="SUPFAM" id="SSF103657">
    <property type="entry name" value="BAR/IMD domain-like"/>
    <property type="match status" value="2"/>
</dbReference>
<evidence type="ECO:0000256" key="1">
    <source>
        <dbReference type="ARBA" id="ARBA00004496"/>
    </source>
</evidence>
<feature type="coiled-coil region" evidence="8">
    <location>
        <begin position="137"/>
        <end position="178"/>
    </location>
</feature>
<dbReference type="PROSITE" id="PS51860">
    <property type="entry name" value="REM_1"/>
    <property type="match status" value="1"/>
</dbReference>
<keyword evidence="2 6" id="KW-0728">SH3 domain</keyword>
<dbReference type="GO" id="GO:0005886">
    <property type="term" value="C:plasma membrane"/>
    <property type="evidence" value="ECO:0007669"/>
    <property type="project" value="TreeGrafter"/>
</dbReference>
<dbReference type="EMBL" id="JAODUP010000530">
    <property type="protein sequence ID" value="KAK2147890.1"/>
    <property type="molecule type" value="Genomic_DNA"/>
</dbReference>
<dbReference type="PRINTS" id="PR00499">
    <property type="entry name" value="P67PHOX"/>
</dbReference>
<dbReference type="Proteomes" id="UP001208570">
    <property type="component" value="Unassembled WGS sequence"/>
</dbReference>
<evidence type="ECO:0000256" key="5">
    <source>
        <dbReference type="ARBA" id="ARBA00023054"/>
    </source>
</evidence>
<evidence type="ECO:0000256" key="9">
    <source>
        <dbReference type="SAM" id="MobiDB-lite"/>
    </source>
</evidence>
<evidence type="ECO:0000256" key="8">
    <source>
        <dbReference type="SAM" id="Coils"/>
    </source>
</evidence>
<dbReference type="GO" id="GO:0043226">
    <property type="term" value="C:organelle"/>
    <property type="evidence" value="ECO:0007669"/>
    <property type="project" value="UniProtKB-ARBA"/>
</dbReference>
<feature type="domain" description="REM-1" evidence="11">
    <location>
        <begin position="345"/>
        <end position="425"/>
    </location>
</feature>
<evidence type="ECO:0000313" key="13">
    <source>
        <dbReference type="Proteomes" id="UP001208570"/>
    </source>
</evidence>
<dbReference type="PROSITE" id="PS50002">
    <property type="entry name" value="SH3"/>
    <property type="match status" value="1"/>
</dbReference>
<name>A0AAD9J8X8_9ANNE</name>
<evidence type="ECO:0000259" key="11">
    <source>
        <dbReference type="PROSITE" id="PS51860"/>
    </source>
</evidence>
<dbReference type="SMART" id="SM00326">
    <property type="entry name" value="SH3"/>
    <property type="match status" value="1"/>
</dbReference>
<evidence type="ECO:0000256" key="6">
    <source>
        <dbReference type="PROSITE-ProRule" id="PRU00192"/>
    </source>
</evidence>
<dbReference type="InterPro" id="IPR035656">
    <property type="entry name" value="Nostrin_SH3"/>
</dbReference>
<dbReference type="PANTHER" id="PTHR23065">
    <property type="entry name" value="PROLINE-SERINE-THREONINE PHOSPHATASE INTERACTING PROTEIN 1"/>
    <property type="match status" value="1"/>
</dbReference>
<dbReference type="SUPFAM" id="SSF50044">
    <property type="entry name" value="SH3-domain"/>
    <property type="match status" value="1"/>
</dbReference>
<accession>A0AAD9J8X8</accession>
<keyword evidence="3" id="KW-0963">Cytoplasm</keyword>
<dbReference type="GO" id="GO:0007165">
    <property type="term" value="P:signal transduction"/>
    <property type="evidence" value="ECO:0007669"/>
    <property type="project" value="InterPro"/>
</dbReference>
<dbReference type="Gene3D" id="2.30.30.40">
    <property type="entry name" value="SH3 Domains"/>
    <property type="match status" value="1"/>
</dbReference>
<feature type="region of interest" description="Disordered" evidence="9">
    <location>
        <begin position="498"/>
        <end position="530"/>
    </location>
</feature>
<dbReference type="InterPro" id="IPR027267">
    <property type="entry name" value="AH/BAR_dom_sf"/>
</dbReference>
<keyword evidence="4" id="KW-0597">Phosphoprotein</keyword>
<dbReference type="FunFam" id="2.30.30.40:FF:000072">
    <property type="entry name" value="Unconventional Myosin IB"/>
    <property type="match status" value="1"/>
</dbReference>
<dbReference type="InterPro" id="IPR001452">
    <property type="entry name" value="SH3_domain"/>
</dbReference>
<feature type="domain" description="SH3" evidence="10">
    <location>
        <begin position="535"/>
        <end position="594"/>
    </location>
</feature>
<comment type="subcellular location">
    <subcellularLocation>
        <location evidence="1">Cytoplasm</location>
    </subcellularLocation>
</comment>
<gene>
    <name evidence="12" type="ORF">LSH36_530g00009</name>
</gene>
<sequence>MLTNRANGIVNVRSDAEMTYAKALLKLGQKLNKITGTTIGTLSDAWGLAGIEMETEGDRHKQLGQSLLDDLSKPLKNLADQQNKSRKPIESRVDKAYKCVQERRSEETKYKKNCFASSKEREKMYDQLAAAKAGRGKNMTEKDISKLEKKIRHLDDSLRKMDKEYLDLSQKAESARQEWEYCIYKMTSSDMGVSEMFSLSDDGMIKLANSLQCIDTTHTFYEAIEEYLAQNRMIGLFEIEEQHMKVFASSELQKIEEERIAQMQDLLNKYNSHLSVIGPKMIRSCDKLGEAVLTIDVTSDIRKAIDAKGTGPNQPEQILPDFYSARIEKLTDDDNDNEAEDMLNPMDRERRRQCLQNYLIYLQHDLERELKGKDGVEKLLEVYKNKPNFADAEAQEDSRQKSHQVSVMISFIEAAHYKISNAMAEVDCRPKPSSRFQQFIERTKDKQGQSISILRMPSNALTNGFGSQSGATSYRSPADGGHVEMSYSEAPVKTMLGSFKRQHSKPSAPPPPGPSGCRDSAGSMYSDDEFDDQPGPLCRCRVIYDYVSQQHDELTIKPGDILLVYEKQLDGWWQGELNGQVGIFPATYVEELPM</sequence>
<evidence type="ECO:0000256" key="4">
    <source>
        <dbReference type="ARBA" id="ARBA00022553"/>
    </source>
</evidence>
<evidence type="ECO:0000256" key="2">
    <source>
        <dbReference type="ARBA" id="ARBA00022443"/>
    </source>
</evidence>
<dbReference type="Pfam" id="PF00018">
    <property type="entry name" value="SH3_1"/>
    <property type="match status" value="1"/>
</dbReference>
<proteinExistence type="predicted"/>
<protein>
    <recommendedName>
        <fullName evidence="14">Nostrin</fullName>
    </recommendedName>
</protein>
<dbReference type="PRINTS" id="PR00452">
    <property type="entry name" value="SH3DOMAIN"/>
</dbReference>
<evidence type="ECO:0008006" key="14">
    <source>
        <dbReference type="Google" id="ProtNLM"/>
    </source>
</evidence>
<dbReference type="InterPro" id="IPR057870">
    <property type="entry name" value="HR1_TOCA"/>
</dbReference>
<evidence type="ECO:0000259" key="10">
    <source>
        <dbReference type="PROSITE" id="PS50002"/>
    </source>
</evidence>
<keyword evidence="5 7" id="KW-0175">Coiled coil</keyword>
<reference evidence="12" key="1">
    <citation type="journal article" date="2023" name="Mol. Biol. Evol.">
        <title>Third-Generation Sequencing Reveals the Adaptive Role of the Epigenome in Three Deep-Sea Polychaetes.</title>
        <authorList>
            <person name="Perez M."/>
            <person name="Aroh O."/>
            <person name="Sun Y."/>
            <person name="Lan Y."/>
            <person name="Juniper S.K."/>
            <person name="Young C.R."/>
            <person name="Angers B."/>
            <person name="Qian P.Y."/>
        </authorList>
    </citation>
    <scope>NUCLEOTIDE SEQUENCE</scope>
    <source>
        <strain evidence="12">P08H-3</strain>
    </source>
</reference>